<proteinExistence type="predicted"/>
<dbReference type="PROSITE" id="PS51186">
    <property type="entry name" value="GNAT"/>
    <property type="match status" value="1"/>
</dbReference>
<dbReference type="EC" id="2.3.1.-" evidence="2"/>
<evidence type="ECO:0000313" key="3">
    <source>
        <dbReference type="Proteomes" id="UP001165283"/>
    </source>
</evidence>
<evidence type="ECO:0000259" key="1">
    <source>
        <dbReference type="PROSITE" id="PS51186"/>
    </source>
</evidence>
<comment type="caution">
    <text evidence="2">The sequence shown here is derived from an EMBL/GenBank/DDBJ whole genome shotgun (WGS) entry which is preliminary data.</text>
</comment>
<accession>A0ABT1ACR9</accession>
<dbReference type="GO" id="GO:0016746">
    <property type="term" value="F:acyltransferase activity"/>
    <property type="evidence" value="ECO:0007669"/>
    <property type="project" value="UniProtKB-KW"/>
</dbReference>
<keyword evidence="2" id="KW-0808">Transferase</keyword>
<organism evidence="2 3">
    <name type="scientific">Pseudonocardia humida</name>
    <dbReference type="NCBI Taxonomy" id="2800819"/>
    <lineage>
        <taxon>Bacteria</taxon>
        <taxon>Bacillati</taxon>
        <taxon>Actinomycetota</taxon>
        <taxon>Actinomycetes</taxon>
        <taxon>Pseudonocardiales</taxon>
        <taxon>Pseudonocardiaceae</taxon>
        <taxon>Pseudonocardia</taxon>
    </lineage>
</organism>
<dbReference type="Gene3D" id="3.40.630.30">
    <property type="match status" value="1"/>
</dbReference>
<name>A0ABT1ACR9_9PSEU</name>
<feature type="domain" description="N-acetyltransferase" evidence="1">
    <location>
        <begin position="113"/>
        <end position="257"/>
    </location>
</feature>
<dbReference type="InterPro" id="IPR016181">
    <property type="entry name" value="Acyl_CoA_acyltransferase"/>
</dbReference>
<dbReference type="Pfam" id="PF00583">
    <property type="entry name" value="Acetyltransf_1"/>
    <property type="match status" value="1"/>
</dbReference>
<dbReference type="EMBL" id="JAGSOV010000086">
    <property type="protein sequence ID" value="MCO1660554.1"/>
    <property type="molecule type" value="Genomic_DNA"/>
</dbReference>
<reference evidence="2" key="1">
    <citation type="submission" date="2021-04" db="EMBL/GenBank/DDBJ databases">
        <title>Pseudonocardia sp. nov., isolated from sandy soil of mangrove forest.</title>
        <authorList>
            <person name="Zan Z."/>
            <person name="Huang R."/>
            <person name="Liu W."/>
        </authorList>
    </citation>
    <scope>NUCLEOTIDE SEQUENCE</scope>
    <source>
        <strain evidence="2">S2-4</strain>
    </source>
</reference>
<dbReference type="Proteomes" id="UP001165283">
    <property type="component" value="Unassembled WGS sequence"/>
</dbReference>
<dbReference type="InterPro" id="IPR000182">
    <property type="entry name" value="GNAT_dom"/>
</dbReference>
<evidence type="ECO:0000313" key="2">
    <source>
        <dbReference type="EMBL" id="MCO1660554.1"/>
    </source>
</evidence>
<keyword evidence="3" id="KW-1185">Reference proteome</keyword>
<sequence>MSTSATAARDHRGERTAFAIPIGGGTATYAGPGSPFNKIAGLGFDGTPDDAALTEVERAFAERGAPVQVELSTLADPEIGARLTARGYHLVSFENVLGRELTGGLDGAATPGIEVERSSDAEFEAWLDIVVDAFAHPDTEGVPSHEEFPRQAIADAMRDVAAAGVVRYLARRDGVVAGGASARAAGGIAQLNGAATTPAHRRRGVQTALLSARLADLAAAGCDVAVVTTQPGSRSQRNVQRHGFDLLYTRAVLTHEP</sequence>
<keyword evidence="2" id="KW-0012">Acyltransferase</keyword>
<protein>
    <submittedName>
        <fullName evidence="2">GNAT family N-acetyltransferase</fullName>
        <ecNumber evidence="2">2.3.1.-</ecNumber>
    </submittedName>
</protein>
<dbReference type="SUPFAM" id="SSF55729">
    <property type="entry name" value="Acyl-CoA N-acyltransferases (Nat)"/>
    <property type="match status" value="1"/>
</dbReference>
<gene>
    <name evidence="2" type="ORF">KDL28_36440</name>
</gene>